<name>A0A9D2TGU7_9FIRM</name>
<organism evidence="1 2">
    <name type="scientific">Candidatus Enterocloster excrementigallinarum</name>
    <dbReference type="NCBI Taxonomy" id="2838558"/>
    <lineage>
        <taxon>Bacteria</taxon>
        <taxon>Bacillati</taxon>
        <taxon>Bacillota</taxon>
        <taxon>Clostridia</taxon>
        <taxon>Lachnospirales</taxon>
        <taxon>Lachnospiraceae</taxon>
        <taxon>Enterocloster</taxon>
    </lineage>
</organism>
<evidence type="ECO:0000313" key="2">
    <source>
        <dbReference type="Proteomes" id="UP000823863"/>
    </source>
</evidence>
<gene>
    <name evidence="1" type="ORF">H9931_15150</name>
</gene>
<dbReference type="Proteomes" id="UP000823863">
    <property type="component" value="Unassembled WGS sequence"/>
</dbReference>
<accession>A0A9D2TGU7</accession>
<comment type="caution">
    <text evidence="1">The sequence shown here is derived from an EMBL/GenBank/DDBJ whole genome shotgun (WGS) entry which is preliminary data.</text>
</comment>
<reference evidence="1" key="2">
    <citation type="submission" date="2021-04" db="EMBL/GenBank/DDBJ databases">
        <authorList>
            <person name="Gilroy R."/>
        </authorList>
    </citation>
    <scope>NUCLEOTIDE SEQUENCE</scope>
    <source>
        <strain evidence="1">CHK198-12963</strain>
    </source>
</reference>
<evidence type="ECO:0000313" key="1">
    <source>
        <dbReference type="EMBL" id="HJC68022.1"/>
    </source>
</evidence>
<protein>
    <submittedName>
        <fullName evidence="1">Uncharacterized protein</fullName>
    </submittedName>
</protein>
<dbReference type="EMBL" id="DWWB01000089">
    <property type="protein sequence ID" value="HJC68022.1"/>
    <property type="molecule type" value="Genomic_DNA"/>
</dbReference>
<sequence>MKGLIYIDKNRIEYAKVSRKGEKIQVLEGGVIHPDQTLENWRKDVCQKLKERLNPGSILPGNVIVAFGGEETETSILRLPKAPARILRQMAAREMECSREGKGSLTADVSILEECREENSTGRIFKAWAVETETLLSWLRCLKESGLKGICALAAEDCLGVLTEEKEEVILAGILPESIRLYRIGGGHCREERTVSFRSEILYREGMEELVFQEAAEQIGLFLKGGSGRVKLLPWYIDNPENAADRISKILGRTCDMVQIPPGGWQEQGCSLFLGAAFLAWRQRRQIKPVNLIEGLEQEGKRKGWVGAVLTLAAAVLALTAWYSGKVRQETRLLEEQVSLLQEENTLKNEAELEKLQWEYEFSRKRGPSEADFQGVEEARLPGMEWESFSYDSEEQRLTLRFYLADRKQGEEYMKRLCGKFPRERIGYGGWEQVEHQGTESCLLTVWLEMEEDKNDGA</sequence>
<proteinExistence type="predicted"/>
<reference evidence="1" key="1">
    <citation type="journal article" date="2021" name="PeerJ">
        <title>Extensive microbial diversity within the chicken gut microbiome revealed by metagenomics and culture.</title>
        <authorList>
            <person name="Gilroy R."/>
            <person name="Ravi A."/>
            <person name="Getino M."/>
            <person name="Pursley I."/>
            <person name="Horton D.L."/>
            <person name="Alikhan N.F."/>
            <person name="Baker D."/>
            <person name="Gharbi K."/>
            <person name="Hall N."/>
            <person name="Watson M."/>
            <person name="Adriaenssens E.M."/>
            <person name="Foster-Nyarko E."/>
            <person name="Jarju S."/>
            <person name="Secka A."/>
            <person name="Antonio M."/>
            <person name="Oren A."/>
            <person name="Chaudhuri R.R."/>
            <person name="La Ragione R."/>
            <person name="Hildebrand F."/>
            <person name="Pallen M.J."/>
        </authorList>
    </citation>
    <scope>NUCLEOTIDE SEQUENCE</scope>
    <source>
        <strain evidence="1">CHK198-12963</strain>
    </source>
</reference>
<dbReference type="AlphaFoldDB" id="A0A9D2TGU7"/>